<dbReference type="OrthoDB" id="9794300at2"/>
<dbReference type="CDD" id="cd05251">
    <property type="entry name" value="NmrA_like_SDR_a"/>
    <property type="match status" value="1"/>
</dbReference>
<dbReference type="KEGG" id="kbs:EPA93_28410"/>
<dbReference type="Gene3D" id="3.40.50.720">
    <property type="entry name" value="NAD(P)-binding Rossmann-like Domain"/>
    <property type="match status" value="1"/>
</dbReference>
<dbReference type="Gene3D" id="3.90.25.10">
    <property type="entry name" value="UDP-galactose 4-epimerase, domain 1"/>
    <property type="match status" value="1"/>
</dbReference>
<dbReference type="PANTHER" id="PTHR42748">
    <property type="entry name" value="NITROGEN METABOLITE REPRESSION PROTEIN NMRA FAMILY MEMBER"/>
    <property type="match status" value="1"/>
</dbReference>
<dbReference type="InterPro" id="IPR008030">
    <property type="entry name" value="NmrA-like"/>
</dbReference>
<dbReference type="InterPro" id="IPR051164">
    <property type="entry name" value="NmrA-like_oxidored"/>
</dbReference>
<gene>
    <name evidence="4" type="ORF">EPA93_28410</name>
</gene>
<dbReference type="Proteomes" id="UP000290365">
    <property type="component" value="Chromosome"/>
</dbReference>
<evidence type="ECO:0000256" key="1">
    <source>
        <dbReference type="ARBA" id="ARBA00006328"/>
    </source>
</evidence>
<evidence type="ECO:0000256" key="2">
    <source>
        <dbReference type="ARBA" id="ARBA00022857"/>
    </source>
</evidence>
<dbReference type="SUPFAM" id="SSF51735">
    <property type="entry name" value="NAD(P)-binding Rossmann-fold domains"/>
    <property type="match status" value="1"/>
</dbReference>
<accession>A0A4P6JVJ4</accession>
<dbReference type="RefSeq" id="WP_129890755.1">
    <property type="nucleotide sequence ID" value="NZ_CP035758.1"/>
</dbReference>
<dbReference type="Pfam" id="PF05368">
    <property type="entry name" value="NmrA"/>
    <property type="match status" value="1"/>
</dbReference>
<evidence type="ECO:0000259" key="3">
    <source>
        <dbReference type="Pfam" id="PF05368"/>
    </source>
</evidence>
<feature type="domain" description="NmrA-like" evidence="3">
    <location>
        <begin position="6"/>
        <end position="254"/>
    </location>
</feature>
<sequence>MEKTGKIILVTGATGRQGGATARHLMAAGWQVRAFTRSRNSPAAQALHRAGAEIVQGDNNDRASLKVAMQGIYGIFSLQFASYADEVRQGKNMAEAAKEARVQHFVYASTSGAERQSRLRPFSKWEIEQYIQALDLPVTVLRPTVFMDYVIGSSFDVPRGTFTSAFNPEVTVQLIAVDDIGAFATLAFDHPDFYVGKTIEIAGDALTPPQIAAAISHTIGRTLPSIQIPIETLRQHNADAALAYDFVNMGGYQADIPALRKLHPGLMDFATWLEKVGKTQLEAWKQHGQMSK</sequence>
<dbReference type="PANTHER" id="PTHR42748:SF7">
    <property type="entry name" value="NMRA LIKE REDOX SENSOR 1-RELATED"/>
    <property type="match status" value="1"/>
</dbReference>
<keyword evidence="5" id="KW-1185">Reference proteome</keyword>
<reference evidence="4 5" key="1">
    <citation type="submission" date="2019-01" db="EMBL/GenBank/DDBJ databases">
        <title>Ktedonosporobacter rubrisoli SCAWS-G2.</title>
        <authorList>
            <person name="Huang Y."/>
            <person name="Yan B."/>
        </authorList>
    </citation>
    <scope>NUCLEOTIDE SEQUENCE [LARGE SCALE GENOMIC DNA]</scope>
    <source>
        <strain evidence="4 5">SCAWS-G2</strain>
    </source>
</reference>
<dbReference type="AlphaFoldDB" id="A0A4P6JVJ4"/>
<dbReference type="EMBL" id="CP035758">
    <property type="protein sequence ID" value="QBD79689.1"/>
    <property type="molecule type" value="Genomic_DNA"/>
</dbReference>
<name>A0A4P6JVJ4_KTERU</name>
<protein>
    <submittedName>
        <fullName evidence="4">NmrA/HSCARG family protein</fullName>
    </submittedName>
</protein>
<comment type="similarity">
    <text evidence="1">Belongs to the NmrA-type oxidoreductase family.</text>
</comment>
<evidence type="ECO:0000313" key="5">
    <source>
        <dbReference type="Proteomes" id="UP000290365"/>
    </source>
</evidence>
<keyword evidence="2" id="KW-0521">NADP</keyword>
<organism evidence="4 5">
    <name type="scientific">Ktedonosporobacter rubrisoli</name>
    <dbReference type="NCBI Taxonomy" id="2509675"/>
    <lineage>
        <taxon>Bacteria</taxon>
        <taxon>Bacillati</taxon>
        <taxon>Chloroflexota</taxon>
        <taxon>Ktedonobacteria</taxon>
        <taxon>Ktedonobacterales</taxon>
        <taxon>Ktedonosporobacteraceae</taxon>
        <taxon>Ktedonosporobacter</taxon>
    </lineage>
</organism>
<dbReference type="InterPro" id="IPR036291">
    <property type="entry name" value="NAD(P)-bd_dom_sf"/>
</dbReference>
<evidence type="ECO:0000313" key="4">
    <source>
        <dbReference type="EMBL" id="QBD79689.1"/>
    </source>
</evidence>
<proteinExistence type="inferred from homology"/>